<dbReference type="GeneID" id="40078906"/>
<dbReference type="EMBL" id="KU160654">
    <property type="protein sequence ID" value="ALY09627.1"/>
    <property type="molecule type" value="Genomic_DNA"/>
</dbReference>
<name>A0A0U4JSM4_9CAUD</name>
<dbReference type="KEGG" id="vg:40078906"/>
<accession>A0A0U4JSM4</accession>
<evidence type="ECO:0000313" key="2">
    <source>
        <dbReference type="EMBL" id="ALY09627.1"/>
    </source>
</evidence>
<evidence type="ECO:0000313" key="3">
    <source>
        <dbReference type="Proteomes" id="UP000222336"/>
    </source>
</evidence>
<proteinExistence type="predicted"/>
<evidence type="ECO:0000256" key="1">
    <source>
        <dbReference type="SAM" id="MobiDB-lite"/>
    </source>
</evidence>
<protein>
    <submittedName>
        <fullName evidence="2">Uncharacterized protein</fullName>
    </submittedName>
</protein>
<organism evidence="2 3">
    <name type="scientific">Arthrobacter phage Laroye</name>
    <dbReference type="NCBI Taxonomy" id="1772305"/>
    <lineage>
        <taxon>Viruses</taxon>
        <taxon>Duplodnaviria</taxon>
        <taxon>Heunggongvirae</taxon>
        <taxon>Uroviricota</taxon>
        <taxon>Caudoviricetes</taxon>
        <taxon>Laroyevirus</taxon>
        <taxon>Laroyevirus laroye</taxon>
    </lineage>
</organism>
<dbReference type="Proteomes" id="UP000222336">
    <property type="component" value="Segment"/>
</dbReference>
<reference evidence="3" key="1">
    <citation type="submission" date="2015-11" db="EMBL/GenBank/DDBJ databases">
        <authorList>
            <person name="Dogans D."/>
            <person name="Schneider V.M."/>
            <person name="Bradley K.W."/>
            <person name="Asai D.J."/>
            <person name="Bowman C.A."/>
            <person name="Russell D.A."/>
            <person name="Pope W.H."/>
            <person name="Jacobs-Sera D."/>
            <person name="Hendrix R.W."/>
            <person name="Hatfull G.F."/>
        </authorList>
    </citation>
    <scope>NUCLEOTIDE SEQUENCE [LARGE SCALE GENOMIC DNA]</scope>
</reference>
<feature type="region of interest" description="Disordered" evidence="1">
    <location>
        <begin position="1"/>
        <end position="43"/>
    </location>
</feature>
<dbReference type="RefSeq" id="YP_009603038.1">
    <property type="nucleotide sequence ID" value="NC_041947.1"/>
</dbReference>
<gene>
    <name evidence="2" type="primary">48</name>
    <name evidence="2" type="ORF">LAROYE_48</name>
</gene>
<keyword evidence="3" id="KW-1185">Reference proteome</keyword>
<sequence>MLSPTEAHIWETRRPQPHPPTPPNPVFESRSLQGAHCDKVVAR</sequence>